<name>A0AAV1T6L1_9STRA</name>
<dbReference type="AlphaFoldDB" id="A0AAV1T6L1"/>
<reference evidence="1" key="1">
    <citation type="submission" date="2024-01" db="EMBL/GenBank/DDBJ databases">
        <authorList>
            <person name="Webb A."/>
        </authorList>
    </citation>
    <scope>NUCLEOTIDE SEQUENCE</scope>
    <source>
        <strain evidence="1">Pm1</strain>
    </source>
</reference>
<gene>
    <name evidence="1" type="ORF">PM001_LOCUS2177</name>
    <name evidence="2" type="ORF">PM001_LOCUS2190</name>
</gene>
<sequence length="51" mass="5769">MLVTDVDDCVVSVDINIDVVTKPEKERLDGACYSREEKTCPSERVDMFVSM</sequence>
<evidence type="ECO:0000313" key="3">
    <source>
        <dbReference type="Proteomes" id="UP001162060"/>
    </source>
</evidence>
<proteinExistence type="predicted"/>
<dbReference type="EMBL" id="CAKLBY020000020">
    <property type="protein sequence ID" value="CAK7900937.1"/>
    <property type="molecule type" value="Genomic_DNA"/>
</dbReference>
<evidence type="ECO:0000313" key="1">
    <source>
        <dbReference type="EMBL" id="CAK7900937.1"/>
    </source>
</evidence>
<dbReference type="EMBL" id="CAKLBY020000020">
    <property type="protein sequence ID" value="CAK7900998.1"/>
    <property type="molecule type" value="Genomic_DNA"/>
</dbReference>
<protein>
    <submittedName>
        <fullName evidence="1">Uncharacterized protein</fullName>
    </submittedName>
</protein>
<dbReference type="Proteomes" id="UP001162060">
    <property type="component" value="Unassembled WGS sequence"/>
</dbReference>
<accession>A0AAV1T6L1</accession>
<organism evidence="1 3">
    <name type="scientific">Peronospora matthiolae</name>
    <dbReference type="NCBI Taxonomy" id="2874970"/>
    <lineage>
        <taxon>Eukaryota</taxon>
        <taxon>Sar</taxon>
        <taxon>Stramenopiles</taxon>
        <taxon>Oomycota</taxon>
        <taxon>Peronosporomycetes</taxon>
        <taxon>Peronosporales</taxon>
        <taxon>Peronosporaceae</taxon>
        <taxon>Peronospora</taxon>
    </lineage>
</organism>
<comment type="caution">
    <text evidence="1">The sequence shown here is derived from an EMBL/GenBank/DDBJ whole genome shotgun (WGS) entry which is preliminary data.</text>
</comment>
<evidence type="ECO:0000313" key="2">
    <source>
        <dbReference type="EMBL" id="CAK7900998.1"/>
    </source>
</evidence>